<evidence type="ECO:0008006" key="4">
    <source>
        <dbReference type="Google" id="ProtNLM"/>
    </source>
</evidence>
<organism evidence="2 3">
    <name type="scientific">Brevundimonas denitrificans</name>
    <dbReference type="NCBI Taxonomy" id="1443434"/>
    <lineage>
        <taxon>Bacteria</taxon>
        <taxon>Pseudomonadati</taxon>
        <taxon>Pseudomonadota</taxon>
        <taxon>Alphaproteobacteria</taxon>
        <taxon>Caulobacterales</taxon>
        <taxon>Caulobacteraceae</taxon>
        <taxon>Brevundimonas</taxon>
    </lineage>
</organism>
<keyword evidence="1" id="KW-1133">Transmembrane helix</keyword>
<proteinExistence type="predicted"/>
<keyword evidence="3" id="KW-1185">Reference proteome</keyword>
<dbReference type="InterPro" id="IPR046659">
    <property type="entry name" value="DUF6768"/>
</dbReference>
<feature type="transmembrane region" description="Helical" evidence="1">
    <location>
        <begin position="76"/>
        <end position="96"/>
    </location>
</feature>
<accession>A0ABQ6BI62</accession>
<gene>
    <name evidence="2" type="ORF">GCM10007859_08960</name>
</gene>
<dbReference type="EMBL" id="BSOY01000012">
    <property type="protein sequence ID" value="GLS00887.1"/>
    <property type="molecule type" value="Genomic_DNA"/>
</dbReference>
<name>A0ABQ6BI62_9CAUL</name>
<dbReference type="Proteomes" id="UP001156921">
    <property type="component" value="Unassembled WGS sequence"/>
</dbReference>
<evidence type="ECO:0000313" key="2">
    <source>
        <dbReference type="EMBL" id="GLS00887.1"/>
    </source>
</evidence>
<evidence type="ECO:0000256" key="1">
    <source>
        <dbReference type="SAM" id="Phobius"/>
    </source>
</evidence>
<reference evidence="3" key="1">
    <citation type="journal article" date="2019" name="Int. J. Syst. Evol. Microbiol.">
        <title>The Global Catalogue of Microorganisms (GCM) 10K type strain sequencing project: providing services to taxonomists for standard genome sequencing and annotation.</title>
        <authorList>
            <consortium name="The Broad Institute Genomics Platform"/>
            <consortium name="The Broad Institute Genome Sequencing Center for Infectious Disease"/>
            <person name="Wu L."/>
            <person name="Ma J."/>
        </authorList>
    </citation>
    <scope>NUCLEOTIDE SEQUENCE [LARGE SCALE GENOMIC DNA]</scope>
    <source>
        <strain evidence="3">NBRC 110107</strain>
    </source>
</reference>
<protein>
    <recommendedName>
        <fullName evidence="4">Holin-X, holin superfamily III</fullName>
    </recommendedName>
</protein>
<comment type="caution">
    <text evidence="2">The sequence shown here is derived from an EMBL/GenBank/DDBJ whole genome shotgun (WGS) entry which is preliminary data.</text>
</comment>
<evidence type="ECO:0000313" key="3">
    <source>
        <dbReference type="Proteomes" id="UP001156921"/>
    </source>
</evidence>
<dbReference type="Pfam" id="PF20556">
    <property type="entry name" value="DUF6768"/>
    <property type="match status" value="1"/>
</dbReference>
<keyword evidence="1" id="KW-0472">Membrane</keyword>
<feature type="transmembrane region" description="Helical" evidence="1">
    <location>
        <begin position="43"/>
        <end position="64"/>
    </location>
</feature>
<sequence>MQDIDRMIEEALDGEEQALFRETAREPGFFEQAFGLLGGPNGWVNVVMMVVQAALFVGGLWAWWRFFEAETPLSALHWGLPAAVLVLMALIIKLGMMPELQANRLMRELKRLQLQAVVGRKG</sequence>
<keyword evidence="1" id="KW-0812">Transmembrane</keyword>
<dbReference type="RefSeq" id="WP_284221593.1">
    <property type="nucleotide sequence ID" value="NZ_BSOY01000012.1"/>
</dbReference>